<dbReference type="Proteomes" id="UP000887579">
    <property type="component" value="Unplaced"/>
</dbReference>
<reference evidence="2" key="1">
    <citation type="submission" date="2022-11" db="UniProtKB">
        <authorList>
            <consortium name="WormBaseParasite"/>
        </authorList>
    </citation>
    <scope>IDENTIFICATION</scope>
</reference>
<organism evidence="1 2">
    <name type="scientific">Panagrolaimus sp. ES5</name>
    <dbReference type="NCBI Taxonomy" id="591445"/>
    <lineage>
        <taxon>Eukaryota</taxon>
        <taxon>Metazoa</taxon>
        <taxon>Ecdysozoa</taxon>
        <taxon>Nematoda</taxon>
        <taxon>Chromadorea</taxon>
        <taxon>Rhabditida</taxon>
        <taxon>Tylenchina</taxon>
        <taxon>Panagrolaimomorpha</taxon>
        <taxon>Panagrolaimoidea</taxon>
        <taxon>Panagrolaimidae</taxon>
        <taxon>Panagrolaimus</taxon>
    </lineage>
</organism>
<proteinExistence type="predicted"/>
<evidence type="ECO:0000313" key="2">
    <source>
        <dbReference type="WBParaSite" id="ES5_v2.g27652.t1"/>
    </source>
</evidence>
<protein>
    <submittedName>
        <fullName evidence="2">BRCT domain-containing protein</fullName>
    </submittedName>
</protein>
<name>A0AC34GDQ3_9BILA</name>
<sequence length="362" mass="40803">MGDEERVSSTSVSSETPKASTNKAGKKTTPAIRKRKGSQEIETPIKVAKVEKIDAQNSIKKPLAKIEEEIPILNAKDQAAADDESNTCYPRGARVFAIYGKDYYPAIVDEFDGLGRYRIFFTEDHSKRTVPLPRDGVFPLHYVKEECQVIVLGERDEHNERIIYEGKILATPSLKNIEQWHRGLFKIEVQNEEHPEPESREIEWVDIYFTEAQYKKIKKHFTTNNQENGFGSRRRTRPSIIPSLPSTATPKLPVTTPLPPPASDIKKNGNDVKADDIKALSEPKINSETSSGSSSGGSKSPFKIFDKLQFILTSANRESGPRPFAKREVRKQIESRGGNVVETFESMNPDLTTYLIADTFYR</sequence>
<evidence type="ECO:0000313" key="1">
    <source>
        <dbReference type="Proteomes" id="UP000887579"/>
    </source>
</evidence>
<dbReference type="WBParaSite" id="ES5_v2.g27652.t1">
    <property type="protein sequence ID" value="ES5_v2.g27652.t1"/>
    <property type="gene ID" value="ES5_v2.g27652"/>
</dbReference>
<accession>A0AC34GDQ3</accession>